<feature type="transmembrane region" description="Helical" evidence="2">
    <location>
        <begin position="506"/>
        <end position="527"/>
    </location>
</feature>
<feature type="transmembrane region" description="Helical" evidence="2">
    <location>
        <begin position="201"/>
        <end position="220"/>
    </location>
</feature>
<feature type="transmembrane region" description="Helical" evidence="2">
    <location>
        <begin position="426"/>
        <end position="447"/>
    </location>
</feature>
<accession>A0ABR1QZV7</accession>
<sequence>MSLAQHLTVLEGVDREEPLDVQSQVAVEDEDLESCAGKVSGTWRRGSFDAFAPPETTALLPLDDTTPPVAAYNISTARRIAQVTFAIIACCFASGIVFGFASLKPILIAEGVYGELCYPTEEQLEGISTRGAEDGDDVPCPEQDLRLNLFFIAASITCNMSSLLAGAVLDRYGRRCCYTASSIFMAIGCILMGYAFKIPEFDGYLVGNIFLALGGTFLFVPSYQLANAFPKYSGLIVAVITGAFDASAAIFLFYRLAWEASGGSFEPSQFFFLYLVVPFGILIGEYTLMPAGPYHSTPQLEHKLEKFQDPMRDVHESDEDMSDGELYRVRSLRADRRRAKVDRIEQVFGDREEREERDKLVEERHAASGIWGVLHGLPAHRQMLTPWFVLILLLTVLQMLRMNYFIATIRSQYRYMLGSDDVAEEINHFFDIALPIGGIAATPFIGLLLNNMSVATMLLVLSAYIALIGLLNCLPFVWAGYATVICFVLFRPLYYSAVSDYATKVFGFATFGRIYGMLTCLSGVVNFSQSGIDALTHGPLRGDPTPVNIFMGVVGTMIAFVLAAFVFIRSRQYEASLVVPEEEPARFPEQRLPLIRELTAEYGTMPGRTAVAPRGD</sequence>
<feature type="transmembrane region" description="Helical" evidence="2">
    <location>
        <begin position="387"/>
        <end position="406"/>
    </location>
</feature>
<dbReference type="Proteomes" id="UP001396898">
    <property type="component" value="Unassembled WGS sequence"/>
</dbReference>
<dbReference type="InterPro" id="IPR036259">
    <property type="entry name" value="MFS_trans_sf"/>
</dbReference>
<keyword evidence="2" id="KW-0812">Transmembrane</keyword>
<proteinExistence type="predicted"/>
<organism evidence="3 4">
    <name type="scientific">Apiospora marii</name>
    <dbReference type="NCBI Taxonomy" id="335849"/>
    <lineage>
        <taxon>Eukaryota</taxon>
        <taxon>Fungi</taxon>
        <taxon>Dikarya</taxon>
        <taxon>Ascomycota</taxon>
        <taxon>Pezizomycotina</taxon>
        <taxon>Sordariomycetes</taxon>
        <taxon>Xylariomycetidae</taxon>
        <taxon>Amphisphaeriales</taxon>
        <taxon>Apiosporaceae</taxon>
        <taxon>Apiospora</taxon>
    </lineage>
</organism>
<dbReference type="PANTHER" id="PTHR20772:SF4">
    <property type="entry name" value="HYPOTHETICAL AMINO ACID TRANSPORTER (EUROFUNG)"/>
    <property type="match status" value="1"/>
</dbReference>
<dbReference type="EMBL" id="JAQQWI010000025">
    <property type="protein sequence ID" value="KAK7993097.1"/>
    <property type="molecule type" value="Genomic_DNA"/>
</dbReference>
<evidence type="ECO:0000313" key="4">
    <source>
        <dbReference type="Proteomes" id="UP001396898"/>
    </source>
</evidence>
<reference evidence="3 4" key="1">
    <citation type="submission" date="2023-01" db="EMBL/GenBank/DDBJ databases">
        <title>Analysis of 21 Apiospora genomes using comparative genomics revels a genus with tremendous synthesis potential of carbohydrate active enzymes and secondary metabolites.</title>
        <authorList>
            <person name="Sorensen T."/>
        </authorList>
    </citation>
    <scope>NUCLEOTIDE SEQUENCE [LARGE SCALE GENOMIC DNA]</scope>
    <source>
        <strain evidence="3 4">CBS 20057</strain>
    </source>
</reference>
<gene>
    <name evidence="3" type="ORF">PG991_016276</name>
</gene>
<dbReference type="InterPro" id="IPR011701">
    <property type="entry name" value="MFS"/>
</dbReference>
<evidence type="ECO:0000313" key="3">
    <source>
        <dbReference type="EMBL" id="KAK7993097.1"/>
    </source>
</evidence>
<feature type="transmembrane region" description="Helical" evidence="2">
    <location>
        <begin position="232"/>
        <end position="257"/>
    </location>
</feature>
<evidence type="ECO:0000256" key="2">
    <source>
        <dbReference type="SAM" id="Phobius"/>
    </source>
</evidence>
<feature type="transmembrane region" description="Helical" evidence="2">
    <location>
        <begin position="176"/>
        <end position="195"/>
    </location>
</feature>
<feature type="transmembrane region" description="Helical" evidence="2">
    <location>
        <begin position="269"/>
        <end position="288"/>
    </location>
</feature>
<comment type="caution">
    <text evidence="3">The sequence shown here is derived from an EMBL/GenBank/DDBJ whole genome shotgun (WGS) entry which is preliminary data.</text>
</comment>
<dbReference type="InterPro" id="IPR052599">
    <property type="entry name" value="SLC43A_AATransporter"/>
</dbReference>
<comment type="subcellular location">
    <subcellularLocation>
        <location evidence="1">Membrane</location>
        <topology evidence="1">Multi-pass membrane protein</topology>
    </subcellularLocation>
</comment>
<evidence type="ECO:0000256" key="1">
    <source>
        <dbReference type="ARBA" id="ARBA00004141"/>
    </source>
</evidence>
<dbReference type="PANTHER" id="PTHR20772">
    <property type="entry name" value="PROTEIN FMP42"/>
    <property type="match status" value="1"/>
</dbReference>
<protein>
    <submittedName>
        <fullName evidence="3">Photosystem II D2</fullName>
    </submittedName>
</protein>
<feature type="transmembrane region" description="Helical" evidence="2">
    <location>
        <begin position="547"/>
        <end position="568"/>
    </location>
</feature>
<keyword evidence="2" id="KW-0472">Membrane</keyword>
<feature type="transmembrane region" description="Helical" evidence="2">
    <location>
        <begin position="83"/>
        <end position="103"/>
    </location>
</feature>
<dbReference type="Pfam" id="PF07690">
    <property type="entry name" value="MFS_1"/>
    <property type="match status" value="1"/>
</dbReference>
<keyword evidence="2" id="KW-1133">Transmembrane helix</keyword>
<keyword evidence="4" id="KW-1185">Reference proteome</keyword>
<feature type="transmembrane region" description="Helical" evidence="2">
    <location>
        <begin position="149"/>
        <end position="169"/>
    </location>
</feature>
<dbReference type="SUPFAM" id="SSF103473">
    <property type="entry name" value="MFS general substrate transporter"/>
    <property type="match status" value="1"/>
</dbReference>
<name>A0ABR1QZV7_9PEZI</name>
<dbReference type="Gene3D" id="1.20.1250.20">
    <property type="entry name" value="MFS general substrate transporter like domains"/>
    <property type="match status" value="1"/>
</dbReference>